<dbReference type="PANTHER" id="PTHR12305">
    <property type="entry name" value="PHOSPHATASE WITH HOMOLOGY TO TENSIN"/>
    <property type="match status" value="1"/>
</dbReference>
<dbReference type="GO" id="GO:0006629">
    <property type="term" value="P:lipid metabolic process"/>
    <property type="evidence" value="ECO:0007669"/>
    <property type="project" value="UniProtKB-KW"/>
</dbReference>
<comment type="catalytic activity">
    <reaction evidence="19">
        <text>O-phospho-L-seryl-[protein] + H2O = L-seryl-[protein] + phosphate</text>
        <dbReference type="Rhea" id="RHEA:20629"/>
        <dbReference type="Rhea" id="RHEA-COMP:9863"/>
        <dbReference type="Rhea" id="RHEA-COMP:11604"/>
        <dbReference type="ChEBI" id="CHEBI:15377"/>
        <dbReference type="ChEBI" id="CHEBI:29999"/>
        <dbReference type="ChEBI" id="CHEBI:43474"/>
        <dbReference type="ChEBI" id="CHEBI:83421"/>
        <dbReference type="EC" id="3.1.3.16"/>
    </reaction>
    <physiologicalReaction direction="left-to-right" evidence="19">
        <dbReference type="Rhea" id="RHEA:20630"/>
    </physiologicalReaction>
</comment>
<keyword evidence="11" id="KW-0966">Cell projection</keyword>
<accession>A0AAW1UTL0</accession>
<evidence type="ECO:0000256" key="12">
    <source>
        <dbReference type="ARBA" id="ARBA00034256"/>
    </source>
</evidence>
<evidence type="ECO:0000256" key="13">
    <source>
        <dbReference type="ARBA" id="ARBA00034268"/>
    </source>
</evidence>
<dbReference type="Pfam" id="PF22785">
    <property type="entry name" value="Tc-R-P"/>
    <property type="match status" value="1"/>
</dbReference>
<evidence type="ECO:0000256" key="20">
    <source>
        <dbReference type="ARBA" id="ARBA00048832"/>
    </source>
</evidence>
<dbReference type="InterPro" id="IPR035892">
    <property type="entry name" value="C2_domain_sf"/>
</dbReference>
<dbReference type="InterPro" id="IPR029021">
    <property type="entry name" value="Prot-tyrosine_phosphatase-like"/>
</dbReference>
<dbReference type="Proteomes" id="UP001431783">
    <property type="component" value="Unassembled WGS sequence"/>
</dbReference>
<keyword evidence="9" id="KW-0904">Protein phosphatase</keyword>
<comment type="subcellular location">
    <subcellularLocation>
        <location evidence="1">Cell projection</location>
        <location evidence="1">Neuron projection</location>
    </subcellularLocation>
    <subcellularLocation>
        <location evidence="2">Cytoplasm</location>
    </subcellularLocation>
</comment>
<dbReference type="InterPro" id="IPR016130">
    <property type="entry name" value="Tyr_Pase_AS"/>
</dbReference>
<dbReference type="Gene3D" id="3.90.190.10">
    <property type="entry name" value="Protein tyrosine phosphatase superfamily"/>
    <property type="match status" value="1"/>
</dbReference>
<feature type="region of interest" description="Disordered" evidence="22">
    <location>
        <begin position="394"/>
        <end position="421"/>
    </location>
</feature>
<feature type="compositionally biased region" description="Acidic residues" evidence="22">
    <location>
        <begin position="401"/>
        <end position="420"/>
    </location>
</feature>
<dbReference type="SUPFAM" id="SSF49562">
    <property type="entry name" value="C2 domain (Calcium/lipid-binding domain, CaLB)"/>
    <property type="match status" value="1"/>
</dbReference>
<dbReference type="InterPro" id="IPR051281">
    <property type="entry name" value="Dual-spec_lipid-protein_phosph"/>
</dbReference>
<dbReference type="GO" id="GO:0050793">
    <property type="term" value="P:regulation of developmental process"/>
    <property type="evidence" value="ECO:0007669"/>
    <property type="project" value="UniProtKB-ARBA"/>
</dbReference>
<protein>
    <recommendedName>
        <fullName evidence="14">Phosphatidylinositol 3,4,5-trisphosphate 3-phosphatase and dual-specificity protein phosphatase PTEN</fullName>
        <ecNumber evidence="6">3.1.3.16</ecNumber>
        <ecNumber evidence="5">3.1.3.48</ecNumber>
        <ecNumber evidence="4">3.1.3.67</ecNumber>
    </recommendedName>
    <alternativeName>
        <fullName evidence="18">Inositol polyphosphate 3-phosphatase</fullName>
    </alternativeName>
</protein>
<evidence type="ECO:0000256" key="15">
    <source>
        <dbReference type="ARBA" id="ARBA00043734"/>
    </source>
</evidence>
<evidence type="ECO:0000256" key="4">
    <source>
        <dbReference type="ARBA" id="ARBA00013015"/>
    </source>
</evidence>
<evidence type="ECO:0000256" key="17">
    <source>
        <dbReference type="ARBA" id="ARBA00043762"/>
    </source>
</evidence>
<dbReference type="SMART" id="SM01326">
    <property type="entry name" value="PTEN_C2"/>
    <property type="match status" value="1"/>
</dbReference>
<feature type="region of interest" description="Disordered" evidence="22">
    <location>
        <begin position="236"/>
        <end position="258"/>
    </location>
</feature>
<keyword evidence="7" id="KW-0963">Cytoplasm</keyword>
<dbReference type="SMART" id="SM01301">
    <property type="entry name" value="PTPlike_phytase"/>
    <property type="match status" value="1"/>
</dbReference>
<evidence type="ECO:0000256" key="14">
    <source>
        <dbReference type="ARBA" id="ARBA00034338"/>
    </source>
</evidence>
<dbReference type="AlphaFoldDB" id="A0AAW1UTL0"/>
<evidence type="ECO:0000256" key="21">
    <source>
        <dbReference type="ARBA" id="ARBA00051341"/>
    </source>
</evidence>
<reference evidence="26 27" key="1">
    <citation type="submission" date="2023-03" db="EMBL/GenBank/DDBJ databases">
        <title>Genome insight into feeding habits of ladybird beetles.</title>
        <authorList>
            <person name="Li H.-S."/>
            <person name="Huang Y.-H."/>
            <person name="Pang H."/>
        </authorList>
    </citation>
    <scope>NUCLEOTIDE SEQUENCE [LARGE SCALE GENOMIC DNA]</scope>
    <source>
        <strain evidence="26">SYSU_2023b</strain>
        <tissue evidence="26">Whole body</tissue>
    </source>
</reference>
<evidence type="ECO:0000256" key="22">
    <source>
        <dbReference type="SAM" id="MobiDB-lite"/>
    </source>
</evidence>
<dbReference type="EMBL" id="JARQZJ010000091">
    <property type="protein sequence ID" value="KAK9883322.1"/>
    <property type="molecule type" value="Genomic_DNA"/>
</dbReference>
<evidence type="ECO:0000256" key="19">
    <source>
        <dbReference type="ARBA" id="ARBA00047986"/>
    </source>
</evidence>
<sequence length="651" mass="74619">MAMATMNYLKTLVSKNRNRHKENGFDLDLTYITDRIIAMAYPAERVQSMFRNHLNDVYEFLELKHKDHYFIYNLCSEKSYDKAKFCNRVKVFPFEDHNPPSFVIIKSFCEDVHKWLAKNPQNVIAIHCKAGKGRTGTMICCYLLHSGKFVNADEALQFYGKKRTQDGQGVTIPSQIRYVKYYDQYLRERLNYKPTPVFIKRVHLRPTPKFSEPVLFTLKQRTWIVRNGRNSKISFKDGAECSKGSDETEEAKENSESEESYEGKYYKMDIGYKSDNINFRTSDPEVILEYPVIQTLQGDIRIELFYRSPVFTKKKRFARIWVNSFFSDLNGITAKPGDHVKCLVFKKNEIDIVWKKDKKNKLLPEDFELKLYLKVPTTKEEIEAAQEVSIKHKGDGRITAEIEEDDSSGAEDDSDDENDWESGKSTLVAIEKSTVEGWQMPVSGRIYKTKKAHDFLSEEKTFKKPQMKAYSRSRDATDDIIFDYSTLSPNFCSTISITNKDSFEKSPMVDRSKLKLTDYNTPPISPSITSNSSCATPDISIATAFFDEDIKKLQSTASSGSIETNTTASSSEATCSSNSELYMKSKRISKSQSATFIYPRQDDLNSAVSRVAPSSSGIHLSRSDAKVMDLENSKTKKSFFKSLSKSFLFRK</sequence>
<evidence type="ECO:0000259" key="23">
    <source>
        <dbReference type="PROSITE" id="PS50056"/>
    </source>
</evidence>
<evidence type="ECO:0000256" key="7">
    <source>
        <dbReference type="ARBA" id="ARBA00022490"/>
    </source>
</evidence>
<comment type="catalytic activity">
    <reaction evidence="13">
        <text>1,2-dioctanoyl-sn-glycero-3-phospho-(1D-myo-inositol-3,4,5-trisphosphate) + H2O = 1,2-dioctanoyl-sn-glycero-3-phospho-(1D-myo-inositol-4,5-bisphosphate) + phosphate</text>
        <dbReference type="Rhea" id="RHEA:43552"/>
        <dbReference type="ChEBI" id="CHEBI:15377"/>
        <dbReference type="ChEBI" id="CHEBI:43474"/>
        <dbReference type="ChEBI" id="CHEBI:83416"/>
        <dbReference type="ChEBI" id="CHEBI:83419"/>
    </reaction>
    <physiologicalReaction direction="left-to-right" evidence="13">
        <dbReference type="Rhea" id="RHEA:43553"/>
    </physiologicalReaction>
</comment>
<evidence type="ECO:0000256" key="10">
    <source>
        <dbReference type="ARBA" id="ARBA00023098"/>
    </source>
</evidence>
<gene>
    <name evidence="26" type="ORF">WA026_001500</name>
</gene>
<dbReference type="EC" id="3.1.3.67" evidence="4"/>
<evidence type="ECO:0000256" key="3">
    <source>
        <dbReference type="ARBA" id="ARBA00007881"/>
    </source>
</evidence>
<proteinExistence type="inferred from homology"/>
<keyword evidence="27" id="KW-1185">Reference proteome</keyword>
<dbReference type="FunFam" id="3.90.190.10:FF:000029">
    <property type="entry name" value="Phosphatidylinositol 3,4,5-trisphosphate 3-phosphatase and dual-specificity protein phosphatase PTEN"/>
    <property type="match status" value="1"/>
</dbReference>
<dbReference type="EC" id="3.1.3.48" evidence="5"/>
<comment type="similarity">
    <text evidence="3">Belongs to the PTEN phosphatase protein family.</text>
</comment>
<evidence type="ECO:0000313" key="27">
    <source>
        <dbReference type="Proteomes" id="UP001431783"/>
    </source>
</evidence>
<comment type="catalytic activity">
    <reaction evidence="17">
        <text>1D-myo-inositol 1,3,4,5,6-pentakisphosphate + H2O = 1D-myo-inositol 1,4,5,6-tetrakisphosphate + phosphate</text>
        <dbReference type="Rhea" id="RHEA:77143"/>
        <dbReference type="ChEBI" id="CHEBI:15377"/>
        <dbReference type="ChEBI" id="CHEBI:43474"/>
        <dbReference type="ChEBI" id="CHEBI:57627"/>
        <dbReference type="ChEBI" id="CHEBI:57733"/>
    </reaction>
    <physiologicalReaction direction="left-to-right" evidence="17">
        <dbReference type="Rhea" id="RHEA:77144"/>
    </physiologicalReaction>
</comment>
<evidence type="ECO:0000259" key="24">
    <source>
        <dbReference type="PROSITE" id="PS51181"/>
    </source>
</evidence>
<feature type="domain" description="Tyrosine specific protein phosphatases" evidence="23">
    <location>
        <begin position="106"/>
        <end position="163"/>
    </location>
</feature>
<organism evidence="26 27">
    <name type="scientific">Henosepilachna vigintioctopunctata</name>
    <dbReference type="NCBI Taxonomy" id="420089"/>
    <lineage>
        <taxon>Eukaryota</taxon>
        <taxon>Metazoa</taxon>
        <taxon>Ecdysozoa</taxon>
        <taxon>Arthropoda</taxon>
        <taxon>Hexapoda</taxon>
        <taxon>Insecta</taxon>
        <taxon>Pterygota</taxon>
        <taxon>Neoptera</taxon>
        <taxon>Endopterygota</taxon>
        <taxon>Coleoptera</taxon>
        <taxon>Polyphaga</taxon>
        <taxon>Cucujiformia</taxon>
        <taxon>Coccinelloidea</taxon>
        <taxon>Coccinellidae</taxon>
        <taxon>Epilachninae</taxon>
        <taxon>Epilachnini</taxon>
        <taxon>Henosepilachna</taxon>
    </lineage>
</organism>
<evidence type="ECO:0000256" key="9">
    <source>
        <dbReference type="ARBA" id="ARBA00022912"/>
    </source>
</evidence>
<dbReference type="PANTHER" id="PTHR12305:SF81">
    <property type="entry name" value="PHOSPHATIDYLINOSITOL 3,4,5-TRISPHOSPHATE 3-PHOSPHATASE AND DUAL-SPECIFICITY PROTEIN PHOSPHATASE PTEN"/>
    <property type="match status" value="1"/>
</dbReference>
<keyword evidence="8" id="KW-0378">Hydrolase</keyword>
<evidence type="ECO:0000256" key="8">
    <source>
        <dbReference type="ARBA" id="ARBA00022801"/>
    </source>
</evidence>
<dbReference type="EC" id="3.1.3.16" evidence="6"/>
<comment type="catalytic activity">
    <reaction evidence="20">
        <text>O-phospho-L-threonyl-[protein] + H2O = L-threonyl-[protein] + phosphate</text>
        <dbReference type="Rhea" id="RHEA:47004"/>
        <dbReference type="Rhea" id="RHEA-COMP:11060"/>
        <dbReference type="Rhea" id="RHEA-COMP:11605"/>
        <dbReference type="ChEBI" id="CHEBI:15377"/>
        <dbReference type="ChEBI" id="CHEBI:30013"/>
        <dbReference type="ChEBI" id="CHEBI:43474"/>
        <dbReference type="ChEBI" id="CHEBI:61977"/>
        <dbReference type="EC" id="3.1.3.16"/>
    </reaction>
    <physiologicalReaction direction="left-to-right" evidence="20">
        <dbReference type="Rhea" id="RHEA:47005"/>
    </physiologicalReaction>
</comment>
<evidence type="ECO:0000256" key="2">
    <source>
        <dbReference type="ARBA" id="ARBA00004496"/>
    </source>
</evidence>
<dbReference type="GO" id="GO:0016314">
    <property type="term" value="F:phosphatidylinositol-3,4,5-trisphosphate 3-phosphatase activity"/>
    <property type="evidence" value="ECO:0007669"/>
    <property type="project" value="UniProtKB-EC"/>
</dbReference>
<dbReference type="GO" id="GO:0005829">
    <property type="term" value="C:cytosol"/>
    <property type="evidence" value="ECO:0007669"/>
    <property type="project" value="TreeGrafter"/>
</dbReference>
<keyword evidence="10" id="KW-0443">Lipid metabolism</keyword>
<dbReference type="GO" id="GO:0004725">
    <property type="term" value="F:protein tyrosine phosphatase activity"/>
    <property type="evidence" value="ECO:0007669"/>
    <property type="project" value="UniProtKB-EC"/>
</dbReference>
<dbReference type="GO" id="GO:0004722">
    <property type="term" value="F:protein serine/threonine phosphatase activity"/>
    <property type="evidence" value="ECO:0007669"/>
    <property type="project" value="UniProtKB-EC"/>
</dbReference>
<dbReference type="InterPro" id="IPR045101">
    <property type="entry name" value="PTP_PTEN"/>
</dbReference>
<dbReference type="SUPFAM" id="SSF52799">
    <property type="entry name" value="(Phosphotyrosine protein) phosphatases II"/>
    <property type="match status" value="1"/>
</dbReference>
<evidence type="ECO:0000259" key="25">
    <source>
        <dbReference type="PROSITE" id="PS51182"/>
    </source>
</evidence>
<dbReference type="Pfam" id="PF10409">
    <property type="entry name" value="PTEN_C2"/>
    <property type="match status" value="1"/>
</dbReference>
<dbReference type="PROSITE" id="PS51181">
    <property type="entry name" value="PPASE_TENSIN"/>
    <property type="match status" value="1"/>
</dbReference>
<feature type="domain" description="Phosphatase tensin-type" evidence="24">
    <location>
        <begin position="18"/>
        <end position="189"/>
    </location>
</feature>
<dbReference type="PROSITE" id="PS50056">
    <property type="entry name" value="TYR_PHOSPHATASE_2"/>
    <property type="match status" value="1"/>
</dbReference>
<dbReference type="GO" id="GO:0043005">
    <property type="term" value="C:neuron projection"/>
    <property type="evidence" value="ECO:0007669"/>
    <property type="project" value="UniProtKB-SubCell"/>
</dbReference>
<dbReference type="SMART" id="SM00404">
    <property type="entry name" value="PTPc_motif"/>
    <property type="match status" value="1"/>
</dbReference>
<evidence type="ECO:0000256" key="6">
    <source>
        <dbReference type="ARBA" id="ARBA00013081"/>
    </source>
</evidence>
<dbReference type="Gene3D" id="2.60.40.1110">
    <property type="match status" value="1"/>
</dbReference>
<feature type="domain" description="C2 tensin-type" evidence="25">
    <location>
        <begin position="194"/>
        <end position="376"/>
    </location>
</feature>
<evidence type="ECO:0000256" key="11">
    <source>
        <dbReference type="ARBA" id="ARBA00023273"/>
    </source>
</evidence>
<comment type="caution">
    <text evidence="26">The sequence shown here is derived from an EMBL/GenBank/DDBJ whole genome shotgun (WGS) entry which is preliminary data.</text>
</comment>
<evidence type="ECO:0000313" key="26">
    <source>
        <dbReference type="EMBL" id="KAK9883322.1"/>
    </source>
</evidence>
<dbReference type="InterPro" id="IPR014020">
    <property type="entry name" value="Tensin_C2-dom"/>
</dbReference>
<comment type="catalytic activity">
    <reaction evidence="15">
        <text>1D-myo-inositol 1,3,4,5-tetrakisphosphate + H2O = 1D-myo-inositol 1,4,5-trisphosphate + phosphate</text>
        <dbReference type="Rhea" id="RHEA:77155"/>
        <dbReference type="ChEBI" id="CHEBI:15377"/>
        <dbReference type="ChEBI" id="CHEBI:43474"/>
        <dbReference type="ChEBI" id="CHEBI:57895"/>
        <dbReference type="ChEBI" id="CHEBI:203600"/>
    </reaction>
    <physiologicalReaction direction="left-to-right" evidence="15">
        <dbReference type="Rhea" id="RHEA:77156"/>
    </physiologicalReaction>
</comment>
<comment type="catalytic activity">
    <reaction evidence="21">
        <text>O-phospho-L-tyrosyl-[protein] + H2O = L-tyrosyl-[protein] + phosphate</text>
        <dbReference type="Rhea" id="RHEA:10684"/>
        <dbReference type="Rhea" id="RHEA-COMP:10136"/>
        <dbReference type="Rhea" id="RHEA-COMP:20101"/>
        <dbReference type="ChEBI" id="CHEBI:15377"/>
        <dbReference type="ChEBI" id="CHEBI:43474"/>
        <dbReference type="ChEBI" id="CHEBI:46858"/>
        <dbReference type="ChEBI" id="CHEBI:61978"/>
        <dbReference type="EC" id="3.1.3.48"/>
    </reaction>
    <physiologicalReaction direction="left-to-right" evidence="21">
        <dbReference type="Rhea" id="RHEA:10685"/>
    </physiologicalReaction>
</comment>
<dbReference type="CDD" id="cd14509">
    <property type="entry name" value="PTP_PTEN"/>
    <property type="match status" value="1"/>
</dbReference>
<comment type="catalytic activity">
    <reaction evidence="12">
        <text>1,2-dihexadecanoyl-sn-glycero-3-phospho-(1D-myo-inositol-3,4,5-trisphosphate) + H2O = 1,2-dihexadecanoyl-sn-glycero-3-phospho-(1D-myo-inositol-4,5-bisphosphate) + phosphate</text>
        <dbReference type="Rhea" id="RHEA:43560"/>
        <dbReference type="ChEBI" id="CHEBI:15377"/>
        <dbReference type="ChEBI" id="CHEBI:43474"/>
        <dbReference type="ChEBI" id="CHEBI:83420"/>
        <dbReference type="ChEBI" id="CHEBI:83423"/>
    </reaction>
    <physiologicalReaction direction="left-to-right" evidence="12">
        <dbReference type="Rhea" id="RHEA:43561"/>
    </physiologicalReaction>
</comment>
<dbReference type="InterPro" id="IPR003595">
    <property type="entry name" value="Tyr_Pase_cat"/>
</dbReference>
<dbReference type="InterPro" id="IPR029023">
    <property type="entry name" value="Tensin_phosphatase"/>
</dbReference>
<evidence type="ECO:0000256" key="5">
    <source>
        <dbReference type="ARBA" id="ARBA00013064"/>
    </source>
</evidence>
<evidence type="ECO:0000256" key="16">
    <source>
        <dbReference type="ARBA" id="ARBA00043760"/>
    </source>
</evidence>
<dbReference type="PROSITE" id="PS00383">
    <property type="entry name" value="TYR_PHOSPHATASE_1"/>
    <property type="match status" value="1"/>
</dbReference>
<dbReference type="InterPro" id="IPR000387">
    <property type="entry name" value="Tyr_Pase_dom"/>
</dbReference>
<evidence type="ECO:0000256" key="1">
    <source>
        <dbReference type="ARBA" id="ARBA00004487"/>
    </source>
</evidence>
<name>A0AAW1UTL0_9CUCU</name>
<comment type="catalytic activity">
    <reaction evidence="16">
        <text>a 1,2-diacyl-sn-glycero-3-phospho-(1D-myo-inositol-3,4,5-trisphosphate) + H2O = a 1,2-diacyl-sn-glycero-3-phospho-(1D-myo-inositol-4,5-bisphosphate) + phosphate</text>
        <dbReference type="Rhea" id="RHEA:25017"/>
        <dbReference type="ChEBI" id="CHEBI:15377"/>
        <dbReference type="ChEBI" id="CHEBI:43474"/>
        <dbReference type="ChEBI" id="CHEBI:57836"/>
        <dbReference type="ChEBI" id="CHEBI:58456"/>
        <dbReference type="EC" id="3.1.3.67"/>
    </reaction>
    <physiologicalReaction direction="left-to-right" evidence="16">
        <dbReference type="Rhea" id="RHEA:25018"/>
    </physiologicalReaction>
</comment>
<evidence type="ECO:0000256" key="18">
    <source>
        <dbReference type="ARBA" id="ARBA00044309"/>
    </source>
</evidence>
<dbReference type="PROSITE" id="PS51182">
    <property type="entry name" value="C2_TENSIN"/>
    <property type="match status" value="1"/>
</dbReference>